<dbReference type="SUPFAM" id="SSF51735">
    <property type="entry name" value="NAD(P)-binding Rossmann-fold domains"/>
    <property type="match status" value="1"/>
</dbReference>
<name>A0A0L0N337_TOLOC</name>
<dbReference type="SUPFAM" id="SSF50129">
    <property type="entry name" value="GroES-like"/>
    <property type="match status" value="1"/>
</dbReference>
<evidence type="ECO:0000313" key="5">
    <source>
        <dbReference type="Proteomes" id="UP000036947"/>
    </source>
</evidence>
<evidence type="ECO:0000313" key="4">
    <source>
        <dbReference type="EMBL" id="KND88235.1"/>
    </source>
</evidence>
<accession>A0A0L0N337</accession>
<dbReference type="InterPro" id="IPR011032">
    <property type="entry name" value="GroES-like_sf"/>
</dbReference>
<dbReference type="AlphaFoldDB" id="A0A0L0N337"/>
<dbReference type="OrthoDB" id="48317at2759"/>
<evidence type="ECO:0000256" key="2">
    <source>
        <dbReference type="ARBA" id="ARBA00023002"/>
    </source>
</evidence>
<dbReference type="Pfam" id="PF00107">
    <property type="entry name" value="ADH_zinc_N"/>
    <property type="match status" value="1"/>
</dbReference>
<proteinExistence type="inferred from homology"/>
<dbReference type="SMART" id="SM00829">
    <property type="entry name" value="PKS_ER"/>
    <property type="match status" value="1"/>
</dbReference>
<keyword evidence="5" id="KW-1185">Reference proteome</keyword>
<dbReference type="InterPro" id="IPR013149">
    <property type="entry name" value="ADH-like_C"/>
</dbReference>
<reference evidence="4 5" key="1">
    <citation type="journal article" date="2015" name="BMC Genomics">
        <title>The genome of the truffle-parasite Tolypocladium ophioglossoides and the evolution of antifungal peptaibiotics.</title>
        <authorList>
            <person name="Quandt C.A."/>
            <person name="Bushley K.E."/>
            <person name="Spatafora J.W."/>
        </authorList>
    </citation>
    <scope>NUCLEOTIDE SEQUENCE [LARGE SCALE GENOMIC DNA]</scope>
    <source>
        <strain evidence="4 5">CBS 100239</strain>
    </source>
</reference>
<dbReference type="Pfam" id="PF08240">
    <property type="entry name" value="ADH_N"/>
    <property type="match status" value="1"/>
</dbReference>
<evidence type="ECO:0000256" key="1">
    <source>
        <dbReference type="ARBA" id="ARBA00008072"/>
    </source>
</evidence>
<evidence type="ECO:0000259" key="3">
    <source>
        <dbReference type="SMART" id="SM00829"/>
    </source>
</evidence>
<dbReference type="Proteomes" id="UP000036947">
    <property type="component" value="Unassembled WGS sequence"/>
</dbReference>
<dbReference type="GO" id="GO:0016651">
    <property type="term" value="F:oxidoreductase activity, acting on NAD(P)H"/>
    <property type="evidence" value="ECO:0007669"/>
    <property type="project" value="InterPro"/>
</dbReference>
<dbReference type="InterPro" id="IPR013154">
    <property type="entry name" value="ADH-like_N"/>
</dbReference>
<dbReference type="InterPro" id="IPR047122">
    <property type="entry name" value="Trans-enoyl_RdTase-like"/>
</dbReference>
<protein>
    <submittedName>
        <fullName evidence="4">Zinc-binding alcohol dehydrogenase domain-containing protein cipB</fullName>
    </submittedName>
</protein>
<comment type="similarity">
    <text evidence="1">Belongs to the zinc-containing alcohol dehydrogenase family.</text>
</comment>
<dbReference type="Gene3D" id="3.40.50.720">
    <property type="entry name" value="NAD(P)-binding Rossmann-like Domain"/>
    <property type="match status" value="1"/>
</dbReference>
<dbReference type="InterPro" id="IPR036291">
    <property type="entry name" value="NAD(P)-bd_dom_sf"/>
</dbReference>
<sequence length="356" mass="37401">MASINNAAAFLTTAKTVPFEVKPAPVWTAGENEVLVRNHVVAINPVDGNLQYMAFYPLNYPAILGQDVAGEVVAVGPNVTRFKPGDRVVGHAISMATGRHEDAGFQSYTILQTKMSSPIPAGMSYERAAVLPLGLSTAASGLFRNDFLNLQLPTVPAQKPTGKTVLVWGGASSVGSNAIFKTSVLILISAALVQLCVAAGYEVITTASPQNFDYAKSLGAAQVFDYNSPSVHADLLNAFKTKTIAGAMDCIGAPAWAICLDIAEKTPGKKFVATAKRGFPEPPQGVQIQAVFGTTIKDVDVGKAIYEEFLPKALEAGSYVPSPEPLVAGQGLESLQAAVDLQRAGVSARKVVVRLS</sequence>
<dbReference type="InterPro" id="IPR020843">
    <property type="entry name" value="ER"/>
</dbReference>
<dbReference type="Gene3D" id="3.90.180.10">
    <property type="entry name" value="Medium-chain alcohol dehydrogenases, catalytic domain"/>
    <property type="match status" value="1"/>
</dbReference>
<feature type="domain" description="Enoyl reductase (ER)" evidence="3">
    <location>
        <begin position="12"/>
        <end position="353"/>
    </location>
</feature>
<dbReference type="STRING" id="1163406.A0A0L0N337"/>
<gene>
    <name evidence="4" type="ORF">TOPH_07083</name>
</gene>
<dbReference type="CDD" id="cd08249">
    <property type="entry name" value="enoyl_reductase_like"/>
    <property type="match status" value="1"/>
</dbReference>
<organism evidence="4 5">
    <name type="scientific">Tolypocladium ophioglossoides (strain CBS 100239)</name>
    <name type="common">Snaketongue truffleclub</name>
    <name type="synonym">Elaphocordyceps ophioglossoides</name>
    <dbReference type="NCBI Taxonomy" id="1163406"/>
    <lineage>
        <taxon>Eukaryota</taxon>
        <taxon>Fungi</taxon>
        <taxon>Dikarya</taxon>
        <taxon>Ascomycota</taxon>
        <taxon>Pezizomycotina</taxon>
        <taxon>Sordariomycetes</taxon>
        <taxon>Hypocreomycetidae</taxon>
        <taxon>Hypocreales</taxon>
        <taxon>Ophiocordycipitaceae</taxon>
        <taxon>Tolypocladium</taxon>
    </lineage>
</organism>
<dbReference type="EMBL" id="LFRF01000027">
    <property type="protein sequence ID" value="KND88235.1"/>
    <property type="molecule type" value="Genomic_DNA"/>
</dbReference>
<comment type="caution">
    <text evidence="4">The sequence shown here is derived from an EMBL/GenBank/DDBJ whole genome shotgun (WGS) entry which is preliminary data.</text>
</comment>
<dbReference type="PANTHER" id="PTHR45348">
    <property type="entry name" value="HYPOTHETICAL OXIDOREDUCTASE (EUROFUNG)"/>
    <property type="match status" value="1"/>
</dbReference>
<dbReference type="PANTHER" id="PTHR45348:SF2">
    <property type="entry name" value="ZINC-TYPE ALCOHOL DEHYDROGENASE-LIKE PROTEIN C2E1P3.01"/>
    <property type="match status" value="1"/>
</dbReference>
<keyword evidence="2" id="KW-0560">Oxidoreductase</keyword>